<name>A0A8D9BL03_9HEMI</name>
<sequence>MRNCIFACLHVLYTSCTVRVLYNKNQHLNALTRMHMLFIYHAHEFYMCGVRIRCEGVGPGTSQTQDRTFHKISLKLDENGKKEWLLYGSRTNRHEAKNV</sequence>
<dbReference type="AlphaFoldDB" id="A0A8D9BL03"/>
<reference evidence="1" key="1">
    <citation type="submission" date="2021-05" db="EMBL/GenBank/DDBJ databases">
        <authorList>
            <person name="Alioto T."/>
            <person name="Alioto T."/>
            <person name="Gomez Garrido J."/>
        </authorList>
    </citation>
    <scope>NUCLEOTIDE SEQUENCE</scope>
</reference>
<dbReference type="EMBL" id="HBUF01652856">
    <property type="protein sequence ID" value="CAG6787253.1"/>
    <property type="molecule type" value="Transcribed_RNA"/>
</dbReference>
<accession>A0A8D9BL03</accession>
<evidence type="ECO:0000313" key="1">
    <source>
        <dbReference type="EMBL" id="CAG6787253.1"/>
    </source>
</evidence>
<protein>
    <submittedName>
        <fullName evidence="1">Uncharacterized protein</fullName>
    </submittedName>
</protein>
<proteinExistence type="predicted"/>
<organism evidence="1">
    <name type="scientific">Cacopsylla melanoneura</name>
    <dbReference type="NCBI Taxonomy" id="428564"/>
    <lineage>
        <taxon>Eukaryota</taxon>
        <taxon>Metazoa</taxon>
        <taxon>Ecdysozoa</taxon>
        <taxon>Arthropoda</taxon>
        <taxon>Hexapoda</taxon>
        <taxon>Insecta</taxon>
        <taxon>Pterygota</taxon>
        <taxon>Neoptera</taxon>
        <taxon>Paraneoptera</taxon>
        <taxon>Hemiptera</taxon>
        <taxon>Sternorrhyncha</taxon>
        <taxon>Psylloidea</taxon>
        <taxon>Psyllidae</taxon>
        <taxon>Psyllinae</taxon>
        <taxon>Cacopsylla</taxon>
    </lineage>
</organism>